<keyword evidence="2" id="KW-1185">Reference proteome</keyword>
<proteinExistence type="predicted"/>
<comment type="caution">
    <text evidence="1">The sequence shown here is derived from an EMBL/GenBank/DDBJ whole genome shotgun (WGS) entry which is preliminary data.</text>
</comment>
<gene>
    <name evidence="1" type="ORF">TSOC_005684</name>
</gene>
<protein>
    <submittedName>
        <fullName evidence="1">Uncharacterized protein</fullName>
    </submittedName>
</protein>
<reference evidence="1 2" key="1">
    <citation type="journal article" date="2017" name="Mol. Biol. Evol.">
        <title>The 4-celled Tetrabaena socialis nuclear genome reveals the essential components for genetic control of cell number at the origin of multicellularity in the volvocine lineage.</title>
        <authorList>
            <person name="Featherston J."/>
            <person name="Arakaki Y."/>
            <person name="Hanschen E.R."/>
            <person name="Ferris P.J."/>
            <person name="Michod R.E."/>
            <person name="Olson B.J.S.C."/>
            <person name="Nozaki H."/>
            <person name="Durand P.M."/>
        </authorList>
    </citation>
    <scope>NUCLEOTIDE SEQUENCE [LARGE SCALE GENOMIC DNA]</scope>
    <source>
        <strain evidence="1 2">NIES-571</strain>
    </source>
</reference>
<sequence>MATVSNSQTKSTDVQNALVQHRQPRLGKCAAPGGAGIDCARLWCACEAAAAATEVLVAEALSGSVAASQRPVEAAPASTGGGGQAAGRRAAAGQRSEVVAVVVVEVVEREVVAVVAVAVVVVAWGASCSCSCCWWCWYCWSWLGEEGEPQVSLGDESAEGGALRACSAALAKAEGACCCWAACCGPASGWGGTKMPCCWYRLRGRPSACATSTTRRSPSAAHSCSTSWDCEATGMPKPASPIW</sequence>
<evidence type="ECO:0000313" key="1">
    <source>
        <dbReference type="EMBL" id="PNH07836.1"/>
    </source>
</evidence>
<accession>A0A2J8A5M8</accession>
<dbReference type="Proteomes" id="UP000236333">
    <property type="component" value="Unassembled WGS sequence"/>
</dbReference>
<dbReference type="AlphaFoldDB" id="A0A2J8A5M8"/>
<name>A0A2J8A5M8_9CHLO</name>
<dbReference type="EMBL" id="PGGS01000159">
    <property type="protein sequence ID" value="PNH07836.1"/>
    <property type="molecule type" value="Genomic_DNA"/>
</dbReference>
<evidence type="ECO:0000313" key="2">
    <source>
        <dbReference type="Proteomes" id="UP000236333"/>
    </source>
</evidence>
<organism evidence="1 2">
    <name type="scientific">Tetrabaena socialis</name>
    <dbReference type="NCBI Taxonomy" id="47790"/>
    <lineage>
        <taxon>Eukaryota</taxon>
        <taxon>Viridiplantae</taxon>
        <taxon>Chlorophyta</taxon>
        <taxon>core chlorophytes</taxon>
        <taxon>Chlorophyceae</taxon>
        <taxon>CS clade</taxon>
        <taxon>Chlamydomonadales</taxon>
        <taxon>Tetrabaenaceae</taxon>
        <taxon>Tetrabaena</taxon>
    </lineage>
</organism>